<dbReference type="SMART" id="SM00225">
    <property type="entry name" value="BTB"/>
    <property type="match status" value="1"/>
</dbReference>
<dbReference type="Pfam" id="PF26017">
    <property type="entry name" value="BACK_BTBD8"/>
    <property type="match status" value="1"/>
</dbReference>
<dbReference type="Proteomes" id="UP001212841">
    <property type="component" value="Unassembled WGS sequence"/>
</dbReference>
<dbReference type="Gene3D" id="3.30.710.10">
    <property type="entry name" value="Potassium Channel Kv1.1, Chain A"/>
    <property type="match status" value="1"/>
</dbReference>
<dbReference type="AlphaFoldDB" id="A0AAD5SA96"/>
<accession>A0AAD5SA96</accession>
<organism evidence="2 3">
    <name type="scientific">Rhizophlyctis rosea</name>
    <dbReference type="NCBI Taxonomy" id="64517"/>
    <lineage>
        <taxon>Eukaryota</taxon>
        <taxon>Fungi</taxon>
        <taxon>Fungi incertae sedis</taxon>
        <taxon>Chytridiomycota</taxon>
        <taxon>Chytridiomycota incertae sedis</taxon>
        <taxon>Chytridiomycetes</taxon>
        <taxon>Rhizophlyctidales</taxon>
        <taxon>Rhizophlyctidaceae</taxon>
        <taxon>Rhizophlyctis</taxon>
    </lineage>
</organism>
<reference evidence="2" key="1">
    <citation type="submission" date="2020-05" db="EMBL/GenBank/DDBJ databases">
        <title>Phylogenomic resolution of chytrid fungi.</title>
        <authorList>
            <person name="Stajich J.E."/>
            <person name="Amses K."/>
            <person name="Simmons R."/>
            <person name="Seto K."/>
            <person name="Myers J."/>
            <person name="Bonds A."/>
            <person name="Quandt C.A."/>
            <person name="Barry K."/>
            <person name="Liu P."/>
            <person name="Grigoriev I."/>
            <person name="Longcore J.E."/>
            <person name="James T.Y."/>
        </authorList>
    </citation>
    <scope>NUCLEOTIDE SEQUENCE</scope>
    <source>
        <strain evidence="2">JEL0318</strain>
    </source>
</reference>
<dbReference type="SUPFAM" id="SSF54695">
    <property type="entry name" value="POZ domain"/>
    <property type="match status" value="1"/>
</dbReference>
<dbReference type="PANTHER" id="PTHR22427:SF7">
    <property type="entry name" value="GH15728P"/>
    <property type="match status" value="1"/>
</dbReference>
<dbReference type="Pfam" id="PF00651">
    <property type="entry name" value="BTB"/>
    <property type="match status" value="1"/>
</dbReference>
<sequence>MEGSIVGEVLGHTAILMGDEVANEIIAQLGVVSELGEVKDQCKLTLHGGIELDTVRTHVEAVYGTPLDSIPPNIRPSLPPLNDRLAKLLSDGTRSDVQLVLDSPITTPSTLPLHRFVLAVRIPYFTALLTSTFADSTSPTIHLDSTIITPETMHLILQYAYTSTITFPCPLQIDTLILLYSGADYLGMTNLCTYTITQIYTLSHDLSCACTSCILLLPSIASFARSRNLPCLETDCRFVMVKAWDRCIPQRGFAELDLEVREEVILGILEKVTVGGVLEMLKQCRIVEKKVEGVTVSWGNTVRSIVTRVQDRVNELIMERFPSVCRADVEFRRCCENQHWGADLVEEVLGVALKGLNEGNAVEVLLAVMDILKRVESMGTDGGDTPLVRAKRECVEFVARKWWSIQQRGLFRDLSDELLVEIAAGIKLDPDTLRNGLDTQPAASGLIRGAETRTKLRPMINILSPEPTTDTAPS</sequence>
<evidence type="ECO:0000259" key="1">
    <source>
        <dbReference type="PROSITE" id="PS50097"/>
    </source>
</evidence>
<dbReference type="PANTHER" id="PTHR22427">
    <property type="entry name" value="GH15728P"/>
    <property type="match status" value="1"/>
</dbReference>
<dbReference type="InterPro" id="IPR043225">
    <property type="entry name" value="BACK_BTBD8"/>
</dbReference>
<dbReference type="InterPro" id="IPR011333">
    <property type="entry name" value="SKP1/BTB/POZ_sf"/>
</dbReference>
<dbReference type="PROSITE" id="PS50097">
    <property type="entry name" value="BTB"/>
    <property type="match status" value="1"/>
</dbReference>
<evidence type="ECO:0000313" key="2">
    <source>
        <dbReference type="EMBL" id="KAJ3048093.1"/>
    </source>
</evidence>
<dbReference type="EMBL" id="JADGJD010000849">
    <property type="protein sequence ID" value="KAJ3048093.1"/>
    <property type="molecule type" value="Genomic_DNA"/>
</dbReference>
<name>A0AAD5SA96_9FUNG</name>
<comment type="caution">
    <text evidence="2">The sequence shown here is derived from an EMBL/GenBank/DDBJ whole genome shotgun (WGS) entry which is preliminary data.</text>
</comment>
<gene>
    <name evidence="2" type="ORF">HK097_010879</name>
</gene>
<feature type="domain" description="BTB" evidence="1">
    <location>
        <begin position="95"/>
        <end position="169"/>
    </location>
</feature>
<keyword evidence="3" id="KW-1185">Reference proteome</keyword>
<dbReference type="InterPro" id="IPR000210">
    <property type="entry name" value="BTB/POZ_dom"/>
</dbReference>
<evidence type="ECO:0000313" key="3">
    <source>
        <dbReference type="Proteomes" id="UP001212841"/>
    </source>
</evidence>
<dbReference type="CDD" id="cd18186">
    <property type="entry name" value="BTB_POZ_ZBTB_KLHL-like"/>
    <property type="match status" value="1"/>
</dbReference>
<proteinExistence type="predicted"/>
<protein>
    <recommendedName>
        <fullName evidence="1">BTB domain-containing protein</fullName>
    </recommendedName>
</protein>